<comment type="similarity">
    <text evidence="1">Belongs to the bacterial solute-binding protein 5 family.</text>
</comment>
<evidence type="ECO:0000313" key="7">
    <source>
        <dbReference type="Proteomes" id="UP000240542"/>
    </source>
</evidence>
<dbReference type="GO" id="GO:1904680">
    <property type="term" value="F:peptide transmembrane transporter activity"/>
    <property type="evidence" value="ECO:0007669"/>
    <property type="project" value="TreeGrafter"/>
</dbReference>
<evidence type="ECO:0000256" key="3">
    <source>
        <dbReference type="ARBA" id="ARBA00022729"/>
    </source>
</evidence>
<dbReference type="OrthoDB" id="9046151at2"/>
<dbReference type="EMBL" id="PYGA01000001">
    <property type="protein sequence ID" value="PSL00562.1"/>
    <property type="molecule type" value="Genomic_DNA"/>
</dbReference>
<dbReference type="InterPro" id="IPR000914">
    <property type="entry name" value="SBP_5_dom"/>
</dbReference>
<name>A0A2P8DTM4_9ACTN</name>
<sequence length="528" mass="55848">MQPPARPPLRGGRPRALAAAAALVALTPISACAVANSDDTGTTGGGEGTLRIVLAQEPPTLDPCDASLTATGAVVRSNISEPLIERDPTSGELEPLLATEWHRTDPTTWRLDLRSGVTFHDGQPFTAEDAAFSIDRAVHSDVACNVDGYVFGGTELDVQTDGAAALTVTTAEPDPVLPLRLSFIEVVPRTTSTDAKVRTPVGTGPYAIDKWETGVSIALRRNDSYWGDAPAYPRARYVWRSEPSVRAAMIDNGEAELSAALNPEDATEDNSVAYPNNETTALRLDGTQPPLDDIRVRKAIGMVIDQGAIADVLFAGLADPAAQLVPDGVVGHNADLRAAPPDFTAARALVADAADDGVPTGKRISLIARNGQFPRVSETAEALQYQMARLGLNVRIQMTDSAAHLEYQLRPFPKGAGPVALLIMHGNQTGDGAFTTSQYLLSDGPQSTFGTAALDERIAAAGALSGDRRQDAFAAVFAAQNDDVAQYVHLAHMRGLLGRSADVRYEPNSATGDELRLADVRPAHRKGS</sequence>
<comment type="caution">
    <text evidence="6">The sequence shown here is derived from an EMBL/GenBank/DDBJ whole genome shotgun (WGS) entry which is preliminary data.</text>
</comment>
<organism evidence="6 7">
    <name type="scientific">Murinocardiopsis flavida</name>
    <dbReference type="NCBI Taxonomy" id="645275"/>
    <lineage>
        <taxon>Bacteria</taxon>
        <taxon>Bacillati</taxon>
        <taxon>Actinomycetota</taxon>
        <taxon>Actinomycetes</taxon>
        <taxon>Streptosporangiales</taxon>
        <taxon>Nocardiopsidaceae</taxon>
        <taxon>Murinocardiopsis</taxon>
    </lineage>
</organism>
<keyword evidence="2" id="KW-0813">Transport</keyword>
<feature type="signal peptide" evidence="4">
    <location>
        <begin position="1"/>
        <end position="33"/>
    </location>
</feature>
<dbReference type="Pfam" id="PF00496">
    <property type="entry name" value="SBP_bac_5"/>
    <property type="match status" value="1"/>
</dbReference>
<feature type="chain" id="PRO_5015148538" evidence="4">
    <location>
        <begin position="34"/>
        <end position="528"/>
    </location>
</feature>
<evidence type="ECO:0000259" key="5">
    <source>
        <dbReference type="Pfam" id="PF00496"/>
    </source>
</evidence>
<evidence type="ECO:0000256" key="2">
    <source>
        <dbReference type="ARBA" id="ARBA00022448"/>
    </source>
</evidence>
<gene>
    <name evidence="6" type="ORF">CLV63_10136</name>
</gene>
<keyword evidence="3 4" id="KW-0732">Signal</keyword>
<dbReference type="GO" id="GO:0015833">
    <property type="term" value="P:peptide transport"/>
    <property type="evidence" value="ECO:0007669"/>
    <property type="project" value="TreeGrafter"/>
</dbReference>
<feature type="domain" description="Solute-binding protein family 5" evidence="5">
    <location>
        <begin position="92"/>
        <end position="406"/>
    </location>
</feature>
<accession>A0A2P8DTM4</accession>
<reference evidence="6 7" key="1">
    <citation type="submission" date="2018-03" db="EMBL/GenBank/DDBJ databases">
        <title>Genomic Encyclopedia of Archaeal and Bacterial Type Strains, Phase II (KMG-II): from individual species to whole genera.</title>
        <authorList>
            <person name="Goeker M."/>
        </authorList>
    </citation>
    <scope>NUCLEOTIDE SEQUENCE [LARGE SCALE GENOMIC DNA]</scope>
    <source>
        <strain evidence="6 7">DSM 45312</strain>
    </source>
</reference>
<dbReference type="RefSeq" id="WP_106580777.1">
    <property type="nucleotide sequence ID" value="NZ_PYGA01000001.1"/>
</dbReference>
<dbReference type="Gene3D" id="3.10.105.10">
    <property type="entry name" value="Dipeptide-binding Protein, Domain 3"/>
    <property type="match status" value="1"/>
</dbReference>
<dbReference type="PANTHER" id="PTHR30290:SF9">
    <property type="entry name" value="OLIGOPEPTIDE-BINDING PROTEIN APPA"/>
    <property type="match status" value="1"/>
</dbReference>
<evidence type="ECO:0000313" key="6">
    <source>
        <dbReference type="EMBL" id="PSL00562.1"/>
    </source>
</evidence>
<dbReference type="SUPFAM" id="SSF53850">
    <property type="entry name" value="Periplasmic binding protein-like II"/>
    <property type="match status" value="1"/>
</dbReference>
<proteinExistence type="inferred from homology"/>
<protein>
    <submittedName>
        <fullName evidence="6">Peptide/nickel transport system substrate-binding protein</fullName>
    </submittedName>
</protein>
<keyword evidence="7" id="KW-1185">Reference proteome</keyword>
<evidence type="ECO:0000256" key="1">
    <source>
        <dbReference type="ARBA" id="ARBA00005695"/>
    </source>
</evidence>
<dbReference type="AlphaFoldDB" id="A0A2P8DTM4"/>
<dbReference type="InterPro" id="IPR039424">
    <property type="entry name" value="SBP_5"/>
</dbReference>
<dbReference type="PANTHER" id="PTHR30290">
    <property type="entry name" value="PERIPLASMIC BINDING COMPONENT OF ABC TRANSPORTER"/>
    <property type="match status" value="1"/>
</dbReference>
<dbReference type="Proteomes" id="UP000240542">
    <property type="component" value="Unassembled WGS sequence"/>
</dbReference>
<dbReference type="Gene3D" id="3.40.190.10">
    <property type="entry name" value="Periplasmic binding protein-like II"/>
    <property type="match status" value="1"/>
</dbReference>
<evidence type="ECO:0000256" key="4">
    <source>
        <dbReference type="SAM" id="SignalP"/>
    </source>
</evidence>